<keyword evidence="1" id="KW-0040">ANK repeat</keyword>
<dbReference type="PROSITE" id="PS50297">
    <property type="entry name" value="ANK_REP_REGION"/>
    <property type="match status" value="1"/>
</dbReference>
<dbReference type="InterPro" id="IPR052895">
    <property type="entry name" value="HetReg/Transcr_Mod"/>
</dbReference>
<proteinExistence type="predicted"/>
<evidence type="ECO:0000256" key="1">
    <source>
        <dbReference type="PROSITE-ProRule" id="PRU00023"/>
    </source>
</evidence>
<evidence type="ECO:0000313" key="3">
    <source>
        <dbReference type="EMBL" id="KPA35934.1"/>
    </source>
</evidence>
<dbReference type="Proteomes" id="UP000037904">
    <property type="component" value="Unassembled WGS sequence"/>
</dbReference>
<protein>
    <submittedName>
        <fullName evidence="3">Heterokaryon incompatibility protein</fullName>
    </submittedName>
</protein>
<dbReference type="OrthoDB" id="10252171at2759"/>
<dbReference type="EMBL" id="JXCE01000823">
    <property type="protein sequence ID" value="KPA35934.1"/>
    <property type="molecule type" value="Genomic_DNA"/>
</dbReference>
<evidence type="ECO:0000259" key="2">
    <source>
        <dbReference type="Pfam" id="PF06985"/>
    </source>
</evidence>
<dbReference type="Gene3D" id="1.25.40.20">
    <property type="entry name" value="Ankyrin repeat-containing domain"/>
    <property type="match status" value="2"/>
</dbReference>
<dbReference type="Pfam" id="PF06985">
    <property type="entry name" value="HET"/>
    <property type="match status" value="1"/>
</dbReference>
<evidence type="ECO:0000313" key="4">
    <source>
        <dbReference type="Proteomes" id="UP000037904"/>
    </source>
</evidence>
<accession>A0A0N0DAW6</accession>
<sequence>MLLEAARGGHVAMINRLVESRLKPNSYSEEKLPLLEATFHDQLEAVEALMAHGADLYLCDKDENRNSDLALRISAAQGHTKLVTFFHTHGAALETGASLNWDSDNKRTALHIAALRGHDMVVRMLIEAGATVDLKDADGRTAFLLAIDSSTLVLELYPGKSYEILSFDLHEVDLNVNFSLEALSYEWKENYGSDPVQCGYEKILITPNCKAAIERRRLESKSRYLWIDAILITQENHQERTKQVARMVGIVTAAKKVLLWLGKETESTRDAFEVIPKFLRAHRMMLQADGELLFDKAPTHQDDVPLELMEGLLEDEMTLQSLKDLDNHPYWNRV</sequence>
<dbReference type="Pfam" id="PF12796">
    <property type="entry name" value="Ank_2"/>
    <property type="match status" value="1"/>
</dbReference>
<dbReference type="InterPro" id="IPR010730">
    <property type="entry name" value="HET"/>
</dbReference>
<feature type="domain" description="Heterokaryon incompatibility" evidence="2">
    <location>
        <begin position="181"/>
        <end position="283"/>
    </location>
</feature>
<dbReference type="SUPFAM" id="SSF48403">
    <property type="entry name" value="Ankyrin repeat"/>
    <property type="match status" value="1"/>
</dbReference>
<dbReference type="PANTHER" id="PTHR24148">
    <property type="entry name" value="ANKYRIN REPEAT DOMAIN-CONTAINING PROTEIN 39 HOMOLOG-RELATED"/>
    <property type="match status" value="1"/>
</dbReference>
<reference evidence="3 4" key="1">
    <citation type="submission" date="2015-04" db="EMBL/GenBank/DDBJ databases">
        <title>The draft genome sequence of Fusarium langsethiae, a T-2/HT-2 mycotoxin producer.</title>
        <authorList>
            <person name="Lysoe E."/>
            <person name="Divon H.H."/>
            <person name="Terzi V."/>
            <person name="Orru L."/>
            <person name="Lamontanara A."/>
            <person name="Kolseth A.-K."/>
            <person name="Frandsen R.J."/>
            <person name="Nielsen K."/>
            <person name="Thrane U."/>
        </authorList>
    </citation>
    <scope>NUCLEOTIDE SEQUENCE [LARGE SCALE GENOMIC DNA]</scope>
    <source>
        <strain evidence="3 4">Fl201059</strain>
    </source>
</reference>
<comment type="caution">
    <text evidence="3">The sequence shown here is derived from an EMBL/GenBank/DDBJ whole genome shotgun (WGS) entry which is preliminary data.</text>
</comment>
<dbReference type="PROSITE" id="PS50088">
    <property type="entry name" value="ANK_REPEAT"/>
    <property type="match status" value="1"/>
</dbReference>
<gene>
    <name evidence="3" type="ORF">FLAG1_11331</name>
</gene>
<dbReference type="AlphaFoldDB" id="A0A0N0DAW6"/>
<dbReference type="PANTHER" id="PTHR24148:SF64">
    <property type="entry name" value="HETEROKARYON INCOMPATIBILITY DOMAIN-CONTAINING PROTEIN"/>
    <property type="match status" value="1"/>
</dbReference>
<dbReference type="InterPro" id="IPR002110">
    <property type="entry name" value="Ankyrin_rpt"/>
</dbReference>
<feature type="repeat" description="ANK" evidence="1">
    <location>
        <begin position="105"/>
        <end position="137"/>
    </location>
</feature>
<dbReference type="SMART" id="SM00248">
    <property type="entry name" value="ANK"/>
    <property type="match status" value="3"/>
</dbReference>
<keyword evidence="4" id="KW-1185">Reference proteome</keyword>
<dbReference type="InterPro" id="IPR036770">
    <property type="entry name" value="Ankyrin_rpt-contain_sf"/>
</dbReference>
<organism evidence="3 4">
    <name type="scientific">Fusarium langsethiae</name>
    <dbReference type="NCBI Taxonomy" id="179993"/>
    <lineage>
        <taxon>Eukaryota</taxon>
        <taxon>Fungi</taxon>
        <taxon>Dikarya</taxon>
        <taxon>Ascomycota</taxon>
        <taxon>Pezizomycotina</taxon>
        <taxon>Sordariomycetes</taxon>
        <taxon>Hypocreomycetidae</taxon>
        <taxon>Hypocreales</taxon>
        <taxon>Nectriaceae</taxon>
        <taxon>Fusarium</taxon>
    </lineage>
</organism>
<name>A0A0N0DAW6_FUSLA</name>